<sequence length="263" mass="29175">MPRGRGFVHLNTPASIAYSPGQRISLSDLREKRSREECVVLPHTMGIWRLAFLHYTKMEGLAKFARDIEAEREDMGQILPPLRAPPPVKQVDSAATETVAPRAGGAVRGKGIEIVSHHKLSGERRFLYPDYDGVLSAGIVPEVVVSEDEKVEREMNKKYYITPVDMTEDERAAFEELESMWKSYSRSRSEHGSKHRAAAGTVVPTGAVADDPDNVSAVAAGRAARRRLESNAVKLIHDEERANGTTDVLDDALRLVDELLEFT</sequence>
<organism evidence="1">
    <name type="scientific">Trypanosoma vivax (strain Y486)</name>
    <dbReference type="NCBI Taxonomy" id="1055687"/>
    <lineage>
        <taxon>Eukaryota</taxon>
        <taxon>Discoba</taxon>
        <taxon>Euglenozoa</taxon>
        <taxon>Kinetoplastea</taxon>
        <taxon>Metakinetoplastina</taxon>
        <taxon>Trypanosomatida</taxon>
        <taxon>Trypanosomatidae</taxon>
        <taxon>Trypanosoma</taxon>
        <taxon>Duttonella</taxon>
    </lineage>
</organism>
<evidence type="ECO:0008006" key="2">
    <source>
        <dbReference type="Google" id="ProtNLM"/>
    </source>
</evidence>
<dbReference type="Pfam" id="PF19041">
    <property type="entry name" value="CBP30"/>
    <property type="match status" value="2"/>
</dbReference>
<reference evidence="1" key="1">
    <citation type="journal article" date="2012" name="Proc. Natl. Acad. Sci. U.S.A.">
        <title>Antigenic diversity is generated by distinct evolutionary mechanisms in African trypanosome species.</title>
        <authorList>
            <person name="Jackson A.P."/>
            <person name="Berry A."/>
            <person name="Aslett M."/>
            <person name="Allison H.C."/>
            <person name="Burton P."/>
            <person name="Vavrova-Anderson J."/>
            <person name="Brown R."/>
            <person name="Browne H."/>
            <person name="Corton N."/>
            <person name="Hauser H."/>
            <person name="Gamble J."/>
            <person name="Gilderthorp R."/>
            <person name="Marcello L."/>
            <person name="McQuillan J."/>
            <person name="Otto T.D."/>
            <person name="Quail M.A."/>
            <person name="Sanders M.J."/>
            <person name="van Tonder A."/>
            <person name="Ginger M.L."/>
            <person name="Field M.C."/>
            <person name="Barry J.D."/>
            <person name="Hertz-Fowler C."/>
            <person name="Berriman M."/>
        </authorList>
    </citation>
    <scope>NUCLEOTIDE SEQUENCE</scope>
    <source>
        <strain evidence="1">Y486</strain>
    </source>
</reference>
<dbReference type="EMBL" id="HE573026">
    <property type="protein sequence ID" value="CCC52415.1"/>
    <property type="molecule type" value="Genomic_DNA"/>
</dbReference>
<evidence type="ECO:0000313" key="1">
    <source>
        <dbReference type="EMBL" id="CCC52415.1"/>
    </source>
</evidence>
<proteinExistence type="predicted"/>
<protein>
    <recommendedName>
        <fullName evidence="2">Nuclear cap binding complex subunit CBP30</fullName>
    </recommendedName>
</protein>
<dbReference type="AlphaFoldDB" id="G0U4Q1"/>
<gene>
    <name evidence="1" type="ORF">TVY486_1014580</name>
</gene>
<dbReference type="InterPro" id="IPR043967">
    <property type="entry name" value="CBP30"/>
</dbReference>
<dbReference type="GO" id="GO:0005846">
    <property type="term" value="C:nuclear cap binding complex"/>
    <property type="evidence" value="ECO:0007669"/>
    <property type="project" value="InterPro"/>
</dbReference>
<dbReference type="VEuPathDB" id="TriTrypDB:TvY486_1014580"/>
<name>G0U4Q1_TRYVY</name>
<accession>G0U4Q1</accession>